<dbReference type="Proteomes" id="UP000256727">
    <property type="component" value="Unassembled WGS sequence"/>
</dbReference>
<feature type="coiled-coil region" evidence="1">
    <location>
        <begin position="150"/>
        <end position="207"/>
    </location>
</feature>
<sequence length="208" mass="22263">MSIAQLPLRLTAGAFILNSGINKTKLTDEQAEQMRDLGANGLPFLKDLTPKQFKQFIVASELGVGAACLLPFVPGWLAGTALTAFSGGLLAMYKNTDFMTESDGIRPSEQGTAVAKDVFLFGIGTALMVDGVVNRTGRKNASASKRAHKLDVAKEAKVAAIEAAKEEQAETIRAAAAEKAEAINKARVEQTEALRTARKEMQQARKKI</sequence>
<accession>A0A3D9LEG3</accession>
<protein>
    <submittedName>
        <fullName evidence="2">Uncharacterized protein</fullName>
    </submittedName>
</protein>
<dbReference type="EMBL" id="QREH01000001">
    <property type="protein sequence ID" value="REE04064.1"/>
    <property type="molecule type" value="Genomic_DNA"/>
</dbReference>
<name>A0A3D9LEG3_9MICC</name>
<evidence type="ECO:0000313" key="3">
    <source>
        <dbReference type="Proteomes" id="UP000256727"/>
    </source>
</evidence>
<gene>
    <name evidence="2" type="ORF">C8E99_1889</name>
</gene>
<reference evidence="2 3" key="1">
    <citation type="submission" date="2018-07" db="EMBL/GenBank/DDBJ databases">
        <title>Sequencing the genomes of 1000 actinobacteria strains.</title>
        <authorList>
            <person name="Klenk H.-P."/>
        </authorList>
    </citation>
    <scope>NUCLEOTIDE SEQUENCE [LARGE SCALE GENOMIC DNA]</scope>
    <source>
        <strain evidence="2 3">DSM 14442</strain>
    </source>
</reference>
<dbReference type="RefSeq" id="WP_115932061.1">
    <property type="nucleotide sequence ID" value="NZ_QREH01000001.1"/>
</dbReference>
<keyword evidence="1" id="KW-0175">Coiled coil</keyword>
<comment type="caution">
    <text evidence="2">The sequence shown here is derived from an EMBL/GenBank/DDBJ whole genome shotgun (WGS) entry which is preliminary data.</text>
</comment>
<evidence type="ECO:0000256" key="1">
    <source>
        <dbReference type="SAM" id="Coils"/>
    </source>
</evidence>
<organism evidence="2 3">
    <name type="scientific">Citricoccus muralis</name>
    <dbReference type="NCBI Taxonomy" id="169134"/>
    <lineage>
        <taxon>Bacteria</taxon>
        <taxon>Bacillati</taxon>
        <taxon>Actinomycetota</taxon>
        <taxon>Actinomycetes</taxon>
        <taxon>Micrococcales</taxon>
        <taxon>Micrococcaceae</taxon>
        <taxon>Citricoccus</taxon>
    </lineage>
</organism>
<proteinExistence type="predicted"/>
<dbReference type="OrthoDB" id="3267263at2"/>
<keyword evidence="3" id="KW-1185">Reference proteome</keyword>
<evidence type="ECO:0000313" key="2">
    <source>
        <dbReference type="EMBL" id="REE04064.1"/>
    </source>
</evidence>
<dbReference type="AlphaFoldDB" id="A0A3D9LEG3"/>